<sequence>MALVVNMALITLVSWLVAGLTWQLIPSDTVTSQPELLTRMPVGKKSAQPSMANVVLLHLMGESKQSLIRQSNGPIKAPDTHLQLALHGVFACTNPELSLAIIAEKKGKDKTYHQGESLPNGVLLHKIYEDRVILSRNGKFETLRLIRKQANIKVRSSPSLPVSGELHHSARIDQLKKNYRRDPQSLWKQIRISPVMKNGRIEGYRFSHNDRRLMKDLGIQPQDVITAINGTPVTDTASLMEMMGRIGNMNELNLTLRRNGQIKDITVRFD</sequence>
<keyword evidence="3" id="KW-0813">Transport</keyword>
<dbReference type="Pfam" id="PF11356">
    <property type="entry name" value="T2SSC"/>
    <property type="match status" value="1"/>
</dbReference>
<name>A0A3B1C783_9ZZZZ</name>
<dbReference type="Pfam" id="PF13180">
    <property type="entry name" value="PDZ_2"/>
    <property type="match status" value="1"/>
</dbReference>
<comment type="similarity">
    <text evidence="2">Belongs to the GSP C family.</text>
</comment>
<organism evidence="12">
    <name type="scientific">hydrothermal vent metagenome</name>
    <dbReference type="NCBI Taxonomy" id="652676"/>
    <lineage>
        <taxon>unclassified sequences</taxon>
        <taxon>metagenomes</taxon>
        <taxon>ecological metagenomes</taxon>
    </lineage>
</organism>
<comment type="subcellular location">
    <subcellularLocation>
        <location evidence="1">Cell inner membrane</location>
    </subcellularLocation>
</comment>
<dbReference type="GO" id="GO:0015627">
    <property type="term" value="C:type II protein secretion system complex"/>
    <property type="evidence" value="ECO:0007669"/>
    <property type="project" value="InterPro"/>
</dbReference>
<evidence type="ECO:0000256" key="2">
    <source>
        <dbReference type="ARBA" id="ARBA00007986"/>
    </source>
</evidence>
<keyword evidence="6" id="KW-0812">Transmembrane</keyword>
<dbReference type="InterPro" id="IPR001639">
    <property type="entry name" value="T2SS_protein-GspC"/>
</dbReference>
<protein>
    <submittedName>
        <fullName evidence="12">Uncharacterized protein</fullName>
    </submittedName>
</protein>
<dbReference type="InterPro" id="IPR001478">
    <property type="entry name" value="PDZ"/>
</dbReference>
<accession>A0A3B1C783</accession>
<dbReference type="Gene3D" id="2.30.30.830">
    <property type="match status" value="1"/>
</dbReference>
<keyword evidence="9" id="KW-0472">Membrane</keyword>
<evidence type="ECO:0000256" key="1">
    <source>
        <dbReference type="ARBA" id="ARBA00004533"/>
    </source>
</evidence>
<evidence type="ECO:0000256" key="6">
    <source>
        <dbReference type="ARBA" id="ARBA00022692"/>
    </source>
</evidence>
<keyword evidence="7" id="KW-0653">Protein transport</keyword>
<dbReference type="EMBL" id="UOFZ01000176">
    <property type="protein sequence ID" value="VAX14505.1"/>
    <property type="molecule type" value="Genomic_DNA"/>
</dbReference>
<dbReference type="AlphaFoldDB" id="A0A3B1C783"/>
<evidence type="ECO:0000256" key="8">
    <source>
        <dbReference type="ARBA" id="ARBA00022989"/>
    </source>
</evidence>
<evidence type="ECO:0000313" key="12">
    <source>
        <dbReference type="EMBL" id="VAX14505.1"/>
    </source>
</evidence>
<dbReference type="InterPro" id="IPR024961">
    <property type="entry name" value="T2SS_GspC_N"/>
</dbReference>
<feature type="domain" description="PDZ" evidence="11">
    <location>
        <begin position="218"/>
        <end position="267"/>
    </location>
</feature>
<evidence type="ECO:0000256" key="7">
    <source>
        <dbReference type="ARBA" id="ARBA00022927"/>
    </source>
</evidence>
<evidence type="ECO:0000259" key="11">
    <source>
        <dbReference type="Pfam" id="PF13180"/>
    </source>
</evidence>
<evidence type="ECO:0000256" key="4">
    <source>
        <dbReference type="ARBA" id="ARBA00022475"/>
    </source>
</evidence>
<reference evidence="12" key="1">
    <citation type="submission" date="2018-06" db="EMBL/GenBank/DDBJ databases">
        <authorList>
            <person name="Zhirakovskaya E."/>
        </authorList>
    </citation>
    <scope>NUCLEOTIDE SEQUENCE</scope>
</reference>
<dbReference type="NCBIfam" id="TIGR01713">
    <property type="entry name" value="typeII_sec_gspC"/>
    <property type="match status" value="1"/>
</dbReference>
<evidence type="ECO:0000259" key="10">
    <source>
        <dbReference type="Pfam" id="PF11356"/>
    </source>
</evidence>
<dbReference type="SUPFAM" id="SSF50156">
    <property type="entry name" value="PDZ domain-like"/>
    <property type="match status" value="1"/>
</dbReference>
<evidence type="ECO:0000256" key="5">
    <source>
        <dbReference type="ARBA" id="ARBA00022519"/>
    </source>
</evidence>
<dbReference type="Gene3D" id="2.30.42.10">
    <property type="match status" value="1"/>
</dbReference>
<dbReference type="GO" id="GO:0005886">
    <property type="term" value="C:plasma membrane"/>
    <property type="evidence" value="ECO:0007669"/>
    <property type="project" value="UniProtKB-SubCell"/>
</dbReference>
<proteinExistence type="inferred from homology"/>
<dbReference type="InterPro" id="IPR036034">
    <property type="entry name" value="PDZ_sf"/>
</dbReference>
<dbReference type="GO" id="GO:0015628">
    <property type="term" value="P:protein secretion by the type II secretion system"/>
    <property type="evidence" value="ECO:0007669"/>
    <property type="project" value="InterPro"/>
</dbReference>
<keyword evidence="8" id="KW-1133">Transmembrane helix</keyword>
<keyword evidence="5" id="KW-0997">Cell inner membrane</keyword>
<gene>
    <name evidence="12" type="ORF">MNBD_GAMMA24-883</name>
</gene>
<evidence type="ECO:0000256" key="9">
    <source>
        <dbReference type="ARBA" id="ARBA00023136"/>
    </source>
</evidence>
<keyword evidence="4" id="KW-1003">Cell membrane</keyword>
<feature type="domain" description="Type II secretion system protein GspC N-terminal" evidence="10">
    <location>
        <begin position="9"/>
        <end position="145"/>
    </location>
</feature>
<evidence type="ECO:0000256" key="3">
    <source>
        <dbReference type="ARBA" id="ARBA00022448"/>
    </source>
</evidence>